<organism evidence="1">
    <name type="scientific">Arundo donax</name>
    <name type="common">Giant reed</name>
    <name type="synonym">Donax arundinaceus</name>
    <dbReference type="NCBI Taxonomy" id="35708"/>
    <lineage>
        <taxon>Eukaryota</taxon>
        <taxon>Viridiplantae</taxon>
        <taxon>Streptophyta</taxon>
        <taxon>Embryophyta</taxon>
        <taxon>Tracheophyta</taxon>
        <taxon>Spermatophyta</taxon>
        <taxon>Magnoliopsida</taxon>
        <taxon>Liliopsida</taxon>
        <taxon>Poales</taxon>
        <taxon>Poaceae</taxon>
        <taxon>PACMAD clade</taxon>
        <taxon>Arundinoideae</taxon>
        <taxon>Arundineae</taxon>
        <taxon>Arundo</taxon>
    </lineage>
</organism>
<reference evidence="1" key="1">
    <citation type="submission" date="2014-09" db="EMBL/GenBank/DDBJ databases">
        <authorList>
            <person name="Magalhaes I.L.F."/>
            <person name="Oliveira U."/>
            <person name="Santos F.R."/>
            <person name="Vidigal T.H.D.A."/>
            <person name="Brescovit A.D."/>
            <person name="Santos A.J."/>
        </authorList>
    </citation>
    <scope>NUCLEOTIDE SEQUENCE</scope>
    <source>
        <tissue evidence="1">Shoot tissue taken approximately 20 cm above the soil surface</tissue>
    </source>
</reference>
<proteinExistence type="predicted"/>
<reference evidence="1" key="2">
    <citation type="journal article" date="2015" name="Data Brief">
        <title>Shoot transcriptome of the giant reed, Arundo donax.</title>
        <authorList>
            <person name="Barrero R.A."/>
            <person name="Guerrero F.D."/>
            <person name="Moolhuijzen P."/>
            <person name="Goolsby J.A."/>
            <person name="Tidwell J."/>
            <person name="Bellgard S.E."/>
            <person name="Bellgard M.I."/>
        </authorList>
    </citation>
    <scope>NUCLEOTIDE SEQUENCE</scope>
    <source>
        <tissue evidence="1">Shoot tissue taken approximately 20 cm above the soil surface</tissue>
    </source>
</reference>
<dbReference type="AlphaFoldDB" id="A0A0A9BSG8"/>
<sequence>MPCMYFLTDLHNSNSSLSI</sequence>
<dbReference type="EMBL" id="GBRH01232787">
    <property type="protein sequence ID" value="JAD65108.1"/>
    <property type="molecule type" value="Transcribed_RNA"/>
</dbReference>
<accession>A0A0A9BSG8</accession>
<name>A0A0A9BSG8_ARUDO</name>
<evidence type="ECO:0000313" key="1">
    <source>
        <dbReference type="EMBL" id="JAD65108.1"/>
    </source>
</evidence>
<protein>
    <submittedName>
        <fullName evidence="1">Uncharacterized protein</fullName>
    </submittedName>
</protein>